<organism evidence="1 2">
    <name type="scientific">Pirellulimonas nuda</name>
    <dbReference type="NCBI Taxonomy" id="2528009"/>
    <lineage>
        <taxon>Bacteria</taxon>
        <taxon>Pseudomonadati</taxon>
        <taxon>Planctomycetota</taxon>
        <taxon>Planctomycetia</taxon>
        <taxon>Pirellulales</taxon>
        <taxon>Lacipirellulaceae</taxon>
        <taxon>Pirellulimonas</taxon>
    </lineage>
</organism>
<accession>A0A518DCE2</accession>
<dbReference type="KEGG" id="pnd:Pla175_25200"/>
<evidence type="ECO:0000313" key="2">
    <source>
        <dbReference type="Proteomes" id="UP000317429"/>
    </source>
</evidence>
<dbReference type="Pfam" id="PF07606">
    <property type="entry name" value="DUF1569"/>
    <property type="match status" value="1"/>
</dbReference>
<evidence type="ECO:0000313" key="1">
    <source>
        <dbReference type="EMBL" id="QDU89133.1"/>
    </source>
</evidence>
<name>A0A518DCE2_9BACT</name>
<dbReference type="Gene3D" id="1.20.120.450">
    <property type="entry name" value="dinb family like domain"/>
    <property type="match status" value="1"/>
</dbReference>
<gene>
    <name evidence="1" type="ORF">Pla175_25200</name>
</gene>
<proteinExistence type="predicted"/>
<dbReference type="EMBL" id="CP036291">
    <property type="protein sequence ID" value="QDU89133.1"/>
    <property type="molecule type" value="Genomic_DNA"/>
</dbReference>
<dbReference type="InterPro" id="IPR034660">
    <property type="entry name" value="DinB/YfiT-like"/>
</dbReference>
<keyword evidence="2" id="KW-1185">Reference proteome</keyword>
<dbReference type="InterPro" id="IPR011463">
    <property type="entry name" value="DUF1569"/>
</dbReference>
<sequence length="157" mass="17690">MRRKLIYDSLQEAVLEAETLLSSGYTRSGNWSLAQVCRHLRLTIESNVRGYPGWMTILGYPLRPVLRAFLLPRLLDGRSPSGVRTAKIFVPPDDLVDADEVLRFERCVAEFENSDAQLHSHPGFGAMSKAEFSKFHAAHAGHHLSFLWPRQSADDKA</sequence>
<evidence type="ECO:0008006" key="3">
    <source>
        <dbReference type="Google" id="ProtNLM"/>
    </source>
</evidence>
<reference evidence="1 2" key="1">
    <citation type="submission" date="2019-02" db="EMBL/GenBank/DDBJ databases">
        <title>Deep-cultivation of Planctomycetes and their phenomic and genomic characterization uncovers novel biology.</title>
        <authorList>
            <person name="Wiegand S."/>
            <person name="Jogler M."/>
            <person name="Boedeker C."/>
            <person name="Pinto D."/>
            <person name="Vollmers J."/>
            <person name="Rivas-Marin E."/>
            <person name="Kohn T."/>
            <person name="Peeters S.H."/>
            <person name="Heuer A."/>
            <person name="Rast P."/>
            <person name="Oberbeckmann S."/>
            <person name="Bunk B."/>
            <person name="Jeske O."/>
            <person name="Meyerdierks A."/>
            <person name="Storesund J.E."/>
            <person name="Kallscheuer N."/>
            <person name="Luecker S."/>
            <person name="Lage O.M."/>
            <person name="Pohl T."/>
            <person name="Merkel B.J."/>
            <person name="Hornburger P."/>
            <person name="Mueller R.-W."/>
            <person name="Bruemmer F."/>
            <person name="Labrenz M."/>
            <person name="Spormann A.M."/>
            <person name="Op den Camp H."/>
            <person name="Overmann J."/>
            <person name="Amann R."/>
            <person name="Jetten M.S.M."/>
            <person name="Mascher T."/>
            <person name="Medema M.H."/>
            <person name="Devos D.P."/>
            <person name="Kaster A.-K."/>
            <person name="Ovreas L."/>
            <person name="Rohde M."/>
            <person name="Galperin M.Y."/>
            <person name="Jogler C."/>
        </authorList>
    </citation>
    <scope>NUCLEOTIDE SEQUENCE [LARGE SCALE GENOMIC DNA]</scope>
    <source>
        <strain evidence="1 2">Pla175</strain>
    </source>
</reference>
<protein>
    <recommendedName>
        <fullName evidence="3">DUF1569 domain-containing protein</fullName>
    </recommendedName>
</protein>
<dbReference type="Proteomes" id="UP000317429">
    <property type="component" value="Chromosome"/>
</dbReference>
<dbReference type="AlphaFoldDB" id="A0A518DCE2"/>